<sequence>MSRRSKSLIAVEVKDLVQCRPTAAFVGASWAALALGATLFLFGLWNAPTLALSEKGFYFCVLLLGLYAAVSLQKSLRDREEGLPVSALYHNISWAMLGMSAFLMLVGLWNAALALSEKGFYGIAFAMSLFAVITIQKNTRDTRQIEALLRQAPYHDDGMPASEDV</sequence>
<dbReference type="AlphaFoldDB" id="A0A8T9MSD5"/>
<dbReference type="KEGG" id="ckh:LVJ77_11810"/>
<feature type="transmembrane region" description="Helical" evidence="1">
    <location>
        <begin position="56"/>
        <end position="72"/>
    </location>
</feature>
<feature type="domain" description="YiaAB two helix" evidence="2">
    <location>
        <begin position="92"/>
        <end position="141"/>
    </location>
</feature>
<evidence type="ECO:0000313" key="4">
    <source>
        <dbReference type="Proteomes" id="UP000831534"/>
    </source>
</evidence>
<accession>A0A8T9MSD5</accession>
<name>A0A8T9MSD5_9NEIS</name>
<dbReference type="GO" id="GO:0005886">
    <property type="term" value="C:plasma membrane"/>
    <property type="evidence" value="ECO:0007669"/>
    <property type="project" value="TreeGrafter"/>
</dbReference>
<dbReference type="NCBIfam" id="NF008482">
    <property type="entry name" value="PRK11383.1"/>
    <property type="match status" value="1"/>
</dbReference>
<dbReference type="PANTHER" id="PTHR37290">
    <property type="entry name" value="INNER MEMBRANE PROTEIN YIAA-RELATED"/>
    <property type="match status" value="1"/>
</dbReference>
<reference evidence="3" key="1">
    <citation type="journal article" date="2022" name="Res Sq">
        <title>Evolution of multicellular longitudinally dividing oral cavity symbionts (Neisseriaceae).</title>
        <authorList>
            <person name="Nyongesa S."/>
            <person name="Weber P."/>
            <person name="Bernet E."/>
            <person name="Pullido F."/>
            <person name="Nieckarz M."/>
            <person name="Delaby M."/>
            <person name="Nieves C."/>
            <person name="Viehboeck T."/>
            <person name="Krause N."/>
            <person name="Rivera-Millot A."/>
            <person name="Nakamura A."/>
            <person name="Vischer N."/>
            <person name="VanNieuwenhze M."/>
            <person name="Brun Y."/>
            <person name="Cava F."/>
            <person name="Bulgheresi S."/>
            <person name="Veyrier F."/>
        </authorList>
    </citation>
    <scope>NUCLEOTIDE SEQUENCE</scope>
    <source>
        <strain evidence="3">17694</strain>
    </source>
</reference>
<reference evidence="3" key="2">
    <citation type="submission" date="2024-09" db="EMBL/GenBank/DDBJ databases">
        <authorList>
            <person name="Veyrier F.J."/>
        </authorList>
    </citation>
    <scope>NUCLEOTIDE SEQUENCE</scope>
    <source>
        <strain evidence="3">17694</strain>
    </source>
</reference>
<evidence type="ECO:0000259" key="2">
    <source>
        <dbReference type="Pfam" id="PF05360"/>
    </source>
</evidence>
<feature type="transmembrane region" description="Helical" evidence="1">
    <location>
        <begin position="92"/>
        <end position="113"/>
    </location>
</feature>
<dbReference type="RefSeq" id="WP_051255524.1">
    <property type="nucleotide sequence ID" value="NZ_CP091521.1"/>
</dbReference>
<feature type="transmembrane region" description="Helical" evidence="1">
    <location>
        <begin position="119"/>
        <end position="135"/>
    </location>
</feature>
<keyword evidence="1" id="KW-1133">Transmembrane helix</keyword>
<keyword evidence="1" id="KW-0812">Transmembrane</keyword>
<evidence type="ECO:0000256" key="1">
    <source>
        <dbReference type="SAM" id="Phobius"/>
    </source>
</evidence>
<feature type="domain" description="YiaAB two helix" evidence="2">
    <location>
        <begin position="25"/>
        <end position="78"/>
    </location>
</feature>
<dbReference type="InterPro" id="IPR008024">
    <property type="entry name" value="YiaAB"/>
</dbReference>
<dbReference type="PANTHER" id="PTHR37290:SF1">
    <property type="entry name" value="INNER MEMBRANE PROTEIN YIAA"/>
    <property type="match status" value="1"/>
</dbReference>
<dbReference type="Proteomes" id="UP000831534">
    <property type="component" value="Chromosome"/>
</dbReference>
<dbReference type="InterPro" id="IPR038972">
    <property type="entry name" value="YiaA-like"/>
</dbReference>
<organism evidence="3 4">
    <name type="scientific">Conchiformibius kuhniae</name>
    <dbReference type="NCBI Taxonomy" id="211502"/>
    <lineage>
        <taxon>Bacteria</taxon>
        <taxon>Pseudomonadati</taxon>
        <taxon>Pseudomonadota</taxon>
        <taxon>Betaproteobacteria</taxon>
        <taxon>Neisseriales</taxon>
        <taxon>Neisseriaceae</taxon>
        <taxon>Conchiformibius</taxon>
    </lineage>
</organism>
<dbReference type="GO" id="GO:0006974">
    <property type="term" value="P:DNA damage response"/>
    <property type="evidence" value="ECO:0007669"/>
    <property type="project" value="TreeGrafter"/>
</dbReference>
<keyword evidence="1" id="KW-0472">Membrane</keyword>
<gene>
    <name evidence="3" type="primary">yiaA</name>
    <name evidence="3" type="ORF">LVJ77_11810</name>
</gene>
<evidence type="ECO:0000313" key="3">
    <source>
        <dbReference type="EMBL" id="UOP04810.1"/>
    </source>
</evidence>
<dbReference type="EMBL" id="CP091521">
    <property type="protein sequence ID" value="UOP04810.1"/>
    <property type="molecule type" value="Genomic_DNA"/>
</dbReference>
<keyword evidence="4" id="KW-1185">Reference proteome</keyword>
<dbReference type="Pfam" id="PF05360">
    <property type="entry name" value="YiaAB"/>
    <property type="match status" value="2"/>
</dbReference>
<proteinExistence type="predicted"/>
<feature type="transmembrane region" description="Helical" evidence="1">
    <location>
        <begin position="21"/>
        <end position="44"/>
    </location>
</feature>
<protein>
    <submittedName>
        <fullName evidence="3">Inner membrane protein YiaA</fullName>
    </submittedName>
</protein>